<evidence type="ECO:0000313" key="5">
    <source>
        <dbReference type="EMBL" id="HAF0555195.1"/>
    </source>
</evidence>
<evidence type="ECO:0000313" key="2">
    <source>
        <dbReference type="EMBL" id="HAE2632548.1"/>
    </source>
</evidence>
<reference evidence="3" key="2">
    <citation type="submission" date="2018-07" db="EMBL/GenBank/DDBJ databases">
        <authorList>
            <consortium name="NCBI Pathogen Detection Project"/>
        </authorList>
    </citation>
    <scope>NUCLEOTIDE SEQUENCE</scope>
    <source>
        <strain evidence="3">09-4446</strain>
        <strain evidence="5">10-4121</strain>
        <strain evidence="2">DMS 155/76</strain>
        <strain evidence="1">DMS 2434</strain>
        <strain evidence="4">DMS 53/76</strain>
    </source>
</reference>
<proteinExistence type="predicted"/>
<dbReference type="EMBL" id="DAATXS010000005">
    <property type="protein sequence ID" value="HAF0555195.1"/>
    <property type="molecule type" value="Genomic_DNA"/>
</dbReference>
<evidence type="ECO:0000313" key="1">
    <source>
        <dbReference type="EMBL" id="HAB6592735.1"/>
    </source>
</evidence>
<dbReference type="EMBL" id="DAATWH010000003">
    <property type="protein sequence ID" value="HAF0386121.1"/>
    <property type="molecule type" value="Genomic_DNA"/>
</dbReference>
<name>A0A736NSJ1_SALEB</name>
<accession>A0A736NSJ1</accession>
<reference evidence="3" key="1">
    <citation type="journal article" date="2018" name="Genome Biol.">
        <title>SKESA: strategic k-mer extension for scrupulous assemblies.</title>
        <authorList>
            <person name="Souvorov A."/>
            <person name="Agarwala R."/>
            <person name="Lipman D.J."/>
        </authorList>
    </citation>
    <scope>NUCLEOTIDE SEQUENCE</scope>
    <source>
        <strain evidence="3">09-4446</strain>
        <strain evidence="5">10-4121</strain>
        <strain evidence="2">DMS 155/76</strain>
        <strain evidence="1">DMS 2434</strain>
        <strain evidence="4">DMS 53/76</strain>
    </source>
</reference>
<sequence length="76" mass="9049">MILHYWNRWHSKYYPMLPIGLPIGETPDFCFVLNRQHYCSIVQLFNCSNRPVALVMPTPPGHEICQIKRMKVKRFS</sequence>
<dbReference type="EMBL" id="DAASZN010000019">
    <property type="protein sequence ID" value="HAE7676970.1"/>
    <property type="molecule type" value="Genomic_DNA"/>
</dbReference>
<dbReference type="EMBL" id="DAAHMD010000001">
    <property type="protein sequence ID" value="HAB6592735.1"/>
    <property type="molecule type" value="Genomic_DNA"/>
</dbReference>
<evidence type="ECO:0000313" key="4">
    <source>
        <dbReference type="EMBL" id="HAF0386121.1"/>
    </source>
</evidence>
<protein>
    <submittedName>
        <fullName evidence="3">Uncharacterized protein</fullName>
    </submittedName>
</protein>
<dbReference type="EMBL" id="DAARJB010000001">
    <property type="protein sequence ID" value="HAE2632548.1"/>
    <property type="molecule type" value="Genomic_DNA"/>
</dbReference>
<comment type="caution">
    <text evidence="3">The sequence shown here is derived from an EMBL/GenBank/DDBJ whole genome shotgun (WGS) entry which is preliminary data.</text>
</comment>
<evidence type="ECO:0000313" key="3">
    <source>
        <dbReference type="EMBL" id="HAE7676970.1"/>
    </source>
</evidence>
<dbReference type="AlphaFoldDB" id="A0A736NSJ1"/>
<gene>
    <name evidence="3" type="ORF">G4P36_003226</name>
    <name evidence="5" type="ORF">G9G33_001269</name>
    <name evidence="2" type="ORF">GNB49_000044</name>
    <name evidence="4" type="ORF">GNC52_001022</name>
    <name evidence="1" type="ORF">GNC97_000044</name>
</gene>
<organism evidence="3">
    <name type="scientific">Salmonella paratyphi B</name>
    <name type="common">Salmonella enterica subsp. enterica serovar Paratyphi B</name>
    <dbReference type="NCBI Taxonomy" id="57045"/>
    <lineage>
        <taxon>Bacteria</taxon>
        <taxon>Pseudomonadati</taxon>
        <taxon>Pseudomonadota</taxon>
        <taxon>Gammaproteobacteria</taxon>
        <taxon>Enterobacterales</taxon>
        <taxon>Enterobacteriaceae</taxon>
        <taxon>Salmonella</taxon>
    </lineage>
</organism>